<sequence length="369" mass="42288">MDIMHKWVIVLGVVLIAGICFGLYKYSKKITTKFNGGIRAANTRKIRSSKLYTELFKQYRIIRTVLIAGLIICMLSSFILISRPFKSKEVVNGVKKRDIIICLDVSYSLYDLNSEITEYIKGVVKGLEGDRIGVSIFNTSSVTYVPLTDDYEYVAQKLDELDEYFKLQKDMYDNFYNKYQYLTDMTEEEKERFYELDEKLSYYEAGTLYRSDTKGSSLIGEGLGSALYSFPYLGESDRTRVIIMCTDNELNSYYPEIMNLTDASEACKNNKTTVFGIFPSEDKFYLPEEYSYKVCSSEFQSAVENTGGKFYVRTDEHPVSEIVQDIQKQEAMMVKVVSSRENVDIPEAAFIMLLLGIIVFCGAGWVLQK</sequence>
<evidence type="ECO:0000259" key="2">
    <source>
        <dbReference type="PROSITE" id="PS50234"/>
    </source>
</evidence>
<protein>
    <submittedName>
        <fullName evidence="3">von Willebrand factor type A domain-containing protein</fullName>
    </submittedName>
</protein>
<dbReference type="EMBL" id="FMUR01000009">
    <property type="protein sequence ID" value="SCY17582.1"/>
    <property type="molecule type" value="Genomic_DNA"/>
</dbReference>
<gene>
    <name evidence="3" type="ORF">SAMN02910451_01627</name>
</gene>
<feature type="transmembrane region" description="Helical" evidence="1">
    <location>
        <begin position="348"/>
        <end position="367"/>
    </location>
</feature>
<dbReference type="SMART" id="SM00327">
    <property type="entry name" value="VWA"/>
    <property type="match status" value="1"/>
</dbReference>
<evidence type="ECO:0000256" key="1">
    <source>
        <dbReference type="SAM" id="Phobius"/>
    </source>
</evidence>
<feature type="transmembrane region" description="Helical" evidence="1">
    <location>
        <begin position="61"/>
        <end position="81"/>
    </location>
</feature>
<proteinExistence type="predicted"/>
<dbReference type="Proteomes" id="UP000183047">
    <property type="component" value="Unassembled WGS sequence"/>
</dbReference>
<reference evidence="4" key="1">
    <citation type="submission" date="2016-10" db="EMBL/GenBank/DDBJ databases">
        <authorList>
            <person name="Varghese N."/>
            <person name="Submissions S."/>
        </authorList>
    </citation>
    <scope>NUCLEOTIDE SEQUENCE [LARGE SCALE GENOMIC DNA]</scope>
    <source>
        <strain evidence="4">XBD2006</strain>
    </source>
</reference>
<keyword evidence="1" id="KW-0812">Transmembrane</keyword>
<name>A0A1G5DS47_9FIRM</name>
<keyword evidence="1" id="KW-1133">Transmembrane helix</keyword>
<keyword evidence="1" id="KW-0472">Membrane</keyword>
<dbReference type="Gene3D" id="3.40.50.410">
    <property type="entry name" value="von Willebrand factor, type A domain"/>
    <property type="match status" value="1"/>
</dbReference>
<keyword evidence="4" id="KW-1185">Reference proteome</keyword>
<evidence type="ECO:0000313" key="3">
    <source>
        <dbReference type="EMBL" id="SCY17582.1"/>
    </source>
</evidence>
<dbReference type="AlphaFoldDB" id="A0A1G5DS47"/>
<dbReference type="RefSeq" id="WP_074462243.1">
    <property type="nucleotide sequence ID" value="NZ_FMUR01000009.1"/>
</dbReference>
<evidence type="ECO:0000313" key="4">
    <source>
        <dbReference type="Proteomes" id="UP000183047"/>
    </source>
</evidence>
<dbReference type="SUPFAM" id="SSF53300">
    <property type="entry name" value="vWA-like"/>
    <property type="match status" value="1"/>
</dbReference>
<feature type="domain" description="VWFA" evidence="2">
    <location>
        <begin position="98"/>
        <end position="326"/>
    </location>
</feature>
<feature type="transmembrane region" description="Helical" evidence="1">
    <location>
        <begin position="6"/>
        <end position="24"/>
    </location>
</feature>
<organism evidence="3 4">
    <name type="scientific">Butyrivibrio hungatei</name>
    <dbReference type="NCBI Taxonomy" id="185008"/>
    <lineage>
        <taxon>Bacteria</taxon>
        <taxon>Bacillati</taxon>
        <taxon>Bacillota</taxon>
        <taxon>Clostridia</taxon>
        <taxon>Lachnospirales</taxon>
        <taxon>Lachnospiraceae</taxon>
        <taxon>Butyrivibrio</taxon>
    </lineage>
</organism>
<dbReference type="InterPro" id="IPR002035">
    <property type="entry name" value="VWF_A"/>
</dbReference>
<dbReference type="PROSITE" id="PS50234">
    <property type="entry name" value="VWFA"/>
    <property type="match status" value="1"/>
</dbReference>
<dbReference type="OrthoDB" id="4623238at2"/>
<accession>A0A1G5DS47</accession>
<dbReference type="InterPro" id="IPR036465">
    <property type="entry name" value="vWFA_dom_sf"/>
</dbReference>